<dbReference type="PROSITE" id="PS00514">
    <property type="entry name" value="FIBRINOGEN_C_1"/>
    <property type="match status" value="1"/>
</dbReference>
<sequence>MFIPLNFVQVFQRRIDGATDFLRGWDEYKNGFGDANHEFWLGNEKIHTLTSEDDNEMRVDMEDFETNTAYAKYQRFAIGNAEDDYRLDISGYSGNEGNSLAEHNGQPFSTHDHGNTYCAVTYSGAWWYDNCHSSNLNGLYLFGSSPQYAKGIIWGTWKAYYYSLKSTKMMIRRLAIP</sequence>
<accession>A0A210Q0B5</accession>
<dbReference type="CDD" id="cd00087">
    <property type="entry name" value="FReD"/>
    <property type="match status" value="1"/>
</dbReference>
<feature type="domain" description="Fibrinogen C-terminal" evidence="2">
    <location>
        <begin position="1"/>
        <end position="175"/>
    </location>
</feature>
<dbReference type="PANTHER" id="PTHR19143">
    <property type="entry name" value="FIBRINOGEN/TENASCIN/ANGIOPOEITIN"/>
    <property type="match status" value="1"/>
</dbReference>
<dbReference type="AlphaFoldDB" id="A0A210Q0B5"/>
<dbReference type="InterPro" id="IPR020837">
    <property type="entry name" value="Fibrinogen_CS"/>
</dbReference>
<dbReference type="SMART" id="SM00186">
    <property type="entry name" value="FBG"/>
    <property type="match status" value="1"/>
</dbReference>
<dbReference type="InterPro" id="IPR014716">
    <property type="entry name" value="Fibrinogen_a/b/g_C_1"/>
</dbReference>
<dbReference type="EMBL" id="NEDP02005320">
    <property type="protein sequence ID" value="OWF42099.1"/>
    <property type="molecule type" value="Genomic_DNA"/>
</dbReference>
<keyword evidence="1" id="KW-1015">Disulfide bond</keyword>
<dbReference type="InterPro" id="IPR036056">
    <property type="entry name" value="Fibrinogen-like_C"/>
</dbReference>
<dbReference type="Proteomes" id="UP000242188">
    <property type="component" value="Unassembled WGS sequence"/>
</dbReference>
<dbReference type="InterPro" id="IPR050373">
    <property type="entry name" value="Fibrinogen_C-term_domain"/>
</dbReference>
<evidence type="ECO:0000313" key="4">
    <source>
        <dbReference type="Proteomes" id="UP000242188"/>
    </source>
</evidence>
<evidence type="ECO:0000313" key="3">
    <source>
        <dbReference type="EMBL" id="OWF42099.1"/>
    </source>
</evidence>
<dbReference type="InterPro" id="IPR002181">
    <property type="entry name" value="Fibrinogen_a/b/g_C_dom"/>
</dbReference>
<name>A0A210Q0B5_MIZYE</name>
<evidence type="ECO:0000259" key="2">
    <source>
        <dbReference type="PROSITE" id="PS51406"/>
    </source>
</evidence>
<dbReference type="GO" id="GO:0005615">
    <property type="term" value="C:extracellular space"/>
    <property type="evidence" value="ECO:0007669"/>
    <property type="project" value="TreeGrafter"/>
</dbReference>
<dbReference type="Gene3D" id="3.90.215.10">
    <property type="entry name" value="Gamma Fibrinogen, chain A, domain 1"/>
    <property type="match status" value="1"/>
</dbReference>
<dbReference type="GO" id="GO:0048251">
    <property type="term" value="P:elastic fiber assembly"/>
    <property type="evidence" value="ECO:0007669"/>
    <property type="project" value="TreeGrafter"/>
</dbReference>
<dbReference type="PROSITE" id="PS51406">
    <property type="entry name" value="FIBRINOGEN_C_2"/>
    <property type="match status" value="1"/>
</dbReference>
<protein>
    <submittedName>
        <fullName evidence="3">Microfibril-associated glycoprotein 4</fullName>
    </submittedName>
</protein>
<organism evidence="3 4">
    <name type="scientific">Mizuhopecten yessoensis</name>
    <name type="common">Japanese scallop</name>
    <name type="synonym">Patinopecten yessoensis</name>
    <dbReference type="NCBI Taxonomy" id="6573"/>
    <lineage>
        <taxon>Eukaryota</taxon>
        <taxon>Metazoa</taxon>
        <taxon>Spiralia</taxon>
        <taxon>Lophotrochozoa</taxon>
        <taxon>Mollusca</taxon>
        <taxon>Bivalvia</taxon>
        <taxon>Autobranchia</taxon>
        <taxon>Pteriomorphia</taxon>
        <taxon>Pectinida</taxon>
        <taxon>Pectinoidea</taxon>
        <taxon>Pectinidae</taxon>
        <taxon>Mizuhopecten</taxon>
    </lineage>
</organism>
<dbReference type="STRING" id="6573.A0A210Q0B5"/>
<dbReference type="PANTHER" id="PTHR19143:SF225">
    <property type="entry name" value="MICROFIBRIL-ASSOCIATED GLYCOPROTEIN 4"/>
    <property type="match status" value="1"/>
</dbReference>
<proteinExistence type="predicted"/>
<dbReference type="Pfam" id="PF00147">
    <property type="entry name" value="Fibrinogen_C"/>
    <property type="match status" value="1"/>
</dbReference>
<comment type="caution">
    <text evidence="3">The sequence shown here is derived from an EMBL/GenBank/DDBJ whole genome shotgun (WGS) entry which is preliminary data.</text>
</comment>
<reference evidence="3 4" key="1">
    <citation type="journal article" date="2017" name="Nat. Ecol. Evol.">
        <title>Scallop genome provides insights into evolution of bilaterian karyotype and development.</title>
        <authorList>
            <person name="Wang S."/>
            <person name="Zhang J."/>
            <person name="Jiao W."/>
            <person name="Li J."/>
            <person name="Xun X."/>
            <person name="Sun Y."/>
            <person name="Guo X."/>
            <person name="Huan P."/>
            <person name="Dong B."/>
            <person name="Zhang L."/>
            <person name="Hu X."/>
            <person name="Sun X."/>
            <person name="Wang J."/>
            <person name="Zhao C."/>
            <person name="Wang Y."/>
            <person name="Wang D."/>
            <person name="Huang X."/>
            <person name="Wang R."/>
            <person name="Lv J."/>
            <person name="Li Y."/>
            <person name="Zhang Z."/>
            <person name="Liu B."/>
            <person name="Lu W."/>
            <person name="Hui Y."/>
            <person name="Liang J."/>
            <person name="Zhou Z."/>
            <person name="Hou R."/>
            <person name="Li X."/>
            <person name="Liu Y."/>
            <person name="Li H."/>
            <person name="Ning X."/>
            <person name="Lin Y."/>
            <person name="Zhao L."/>
            <person name="Xing Q."/>
            <person name="Dou J."/>
            <person name="Li Y."/>
            <person name="Mao J."/>
            <person name="Guo H."/>
            <person name="Dou H."/>
            <person name="Li T."/>
            <person name="Mu C."/>
            <person name="Jiang W."/>
            <person name="Fu Q."/>
            <person name="Fu X."/>
            <person name="Miao Y."/>
            <person name="Liu J."/>
            <person name="Yu Q."/>
            <person name="Li R."/>
            <person name="Liao H."/>
            <person name="Li X."/>
            <person name="Kong Y."/>
            <person name="Jiang Z."/>
            <person name="Chourrout D."/>
            <person name="Li R."/>
            <person name="Bao Z."/>
        </authorList>
    </citation>
    <scope>NUCLEOTIDE SEQUENCE [LARGE SCALE GENOMIC DNA]</scope>
    <source>
        <strain evidence="3 4">PY_sf001</strain>
    </source>
</reference>
<keyword evidence="4" id="KW-1185">Reference proteome</keyword>
<dbReference type="OrthoDB" id="6273946at2759"/>
<dbReference type="SUPFAM" id="SSF56496">
    <property type="entry name" value="Fibrinogen C-terminal domain-like"/>
    <property type="match status" value="1"/>
</dbReference>
<evidence type="ECO:0000256" key="1">
    <source>
        <dbReference type="ARBA" id="ARBA00023157"/>
    </source>
</evidence>
<gene>
    <name evidence="3" type="ORF">KP79_PYT24617</name>
</gene>